<sequence>MDDSLYDEFGNYLGPDLEDDDEDLMEEQEDEQDAYDDEDDIAQEEEQQHEEEQADENSMMQIDDIPANQIVLHEEKKYYPSAEEVYGEDVETMVQEEDTQPLSEPIIAPIQVRKFNVTETDLPETYYSKEYMSDLMNHPDLIRNIAVVGHLHHGKTSFVDMLISETHDISINVDQPERYTDTHILERERGVSIKSMPVTLVMQDIKEKSYLLNILDTPGHTNFIDEVVAATRLADGVVIVVDVVEGVMVNTEQVIKHCVRDGLAMTLVINKVDRLILELKLPPADAYYKLRHTIEEVNTIIRSVPGGNHARLSPESGNVCFASSQTGWIFSLKSFSKLYADSYEAEFDENEFAKRLWGDVYFNPEKGSFNRKSQNGASKRTFVHFILEPLYKLYAQVLGEDTNELKKTLRSLGIYLKAKDYELNVKPLLHMVLTQFFGLAGSFVDMVAKHIPSPVENAIHKVERFYTGPIDSATVKSMIKCDAEGPLMIQVTKLFNNEQSTEFQAFGRVFSGSIKAGQIVRVLGEGYSIDDEEDMTMQKVENTWIFESRYRVEVEGVPAGGWVLLGGVDNSIMKTATVVDQKSKEDAYIFKPLRFPTAATLKVAIEPVNPSELPKMLDGLRKINKSYPIVTTKVEESGEHILLGTGELYLDCVLHDLRRMYAEIELKVSDPVVRFCETVVETSALKCFAETPNKKNKLTFIAEPLEKELAEEIENGDISIRWPKSKLGSRLETKHGWDVLASRSVWAFGPDDMGPNLLMDDTLPSEVDKKLLFSVKDSIRQGFQWGTREGPLCDEPIRNVKFKILDAVLANEPIYRGGGQIIPTARRVCYSSFLTATPRLMEPVYYVEIQAPADCVSAVYAVLQRRRGHVTQDIPKPGSPLYTVKAYIPVIDSCGFETDLRTHTEGQAFCQQIFDHWQIVPGDPLDTSIVLRPLEASPAQHLARDFMVKTRRRKGLSEDVSINKYFDDPMLLALAQTDVLGGVYE</sequence>
<dbReference type="GO" id="GO:0046540">
    <property type="term" value="C:U4/U6 x U5 tri-snRNP complex"/>
    <property type="evidence" value="ECO:0007669"/>
    <property type="project" value="TreeGrafter"/>
</dbReference>
<dbReference type="InterPro" id="IPR005225">
    <property type="entry name" value="Small_GTP-bd"/>
</dbReference>
<dbReference type="Gene3D" id="3.30.230.10">
    <property type="match status" value="1"/>
</dbReference>
<dbReference type="FunFam" id="3.40.50.300:FF:000646">
    <property type="entry name" value="U5 small nuclear ribonucleoprotein component"/>
    <property type="match status" value="1"/>
</dbReference>
<dbReference type="FunFam" id="3.90.1430.10:FF:000001">
    <property type="entry name" value="116 kDa U5 small nuclear ribonucleoprotein component"/>
    <property type="match status" value="1"/>
</dbReference>
<dbReference type="PANTHER" id="PTHR42908">
    <property type="entry name" value="TRANSLATION ELONGATION FACTOR-RELATED"/>
    <property type="match status" value="1"/>
</dbReference>
<dbReference type="GO" id="GO:0003924">
    <property type="term" value="F:GTPase activity"/>
    <property type="evidence" value="ECO:0007669"/>
    <property type="project" value="InterPro"/>
</dbReference>
<feature type="region of interest" description="Disordered" evidence="12">
    <location>
        <begin position="1"/>
        <end position="57"/>
    </location>
</feature>
<dbReference type="SMART" id="SM00838">
    <property type="entry name" value="EFG_C"/>
    <property type="match status" value="1"/>
</dbReference>
<dbReference type="GO" id="GO:0071007">
    <property type="term" value="C:U2-type catalytic step 2 spliceosome"/>
    <property type="evidence" value="ECO:0007669"/>
    <property type="project" value="TreeGrafter"/>
</dbReference>
<evidence type="ECO:0000256" key="8">
    <source>
        <dbReference type="ARBA" id="ARBA00023242"/>
    </source>
</evidence>
<keyword evidence="5" id="KW-0547">Nucleotide-binding</keyword>
<dbReference type="Pfam" id="PF03144">
    <property type="entry name" value="GTP_EFTU_D2"/>
    <property type="match status" value="1"/>
</dbReference>
<dbReference type="CDD" id="cd04167">
    <property type="entry name" value="Snu114p"/>
    <property type="match status" value="1"/>
</dbReference>
<dbReference type="InterPro" id="IPR020568">
    <property type="entry name" value="Ribosomal_Su5_D2-typ_SF"/>
</dbReference>
<feature type="compositionally biased region" description="Acidic residues" evidence="12">
    <location>
        <begin position="16"/>
        <end position="55"/>
    </location>
</feature>
<comment type="subcellular location">
    <subcellularLocation>
        <location evidence="1">Nucleus</location>
    </subcellularLocation>
</comment>
<dbReference type="OrthoDB" id="364892at2759"/>
<dbReference type="FunFam" id="3.30.230.10:FF:000009">
    <property type="entry name" value="116 kDa U5 small nuclear ribonucleoprotein component"/>
    <property type="match status" value="1"/>
</dbReference>
<dbReference type="Proteomes" id="UP000650833">
    <property type="component" value="Unassembled WGS sequence"/>
</dbReference>
<evidence type="ECO:0000256" key="11">
    <source>
        <dbReference type="ARBA" id="ARBA00055641"/>
    </source>
</evidence>
<keyword evidence="8" id="KW-0539">Nucleus</keyword>
<dbReference type="PANTHER" id="PTHR42908:SF6">
    <property type="entry name" value="116 KDA U5 SMALL NUCLEAR RIBONUCLEOPROTEIN COMPONENT"/>
    <property type="match status" value="1"/>
</dbReference>
<keyword evidence="6" id="KW-0342">GTP-binding</keyword>
<organism evidence="14 15">
    <name type="scientific">Mucor plumbeus</name>
    <dbReference type="NCBI Taxonomy" id="97098"/>
    <lineage>
        <taxon>Eukaryota</taxon>
        <taxon>Fungi</taxon>
        <taxon>Fungi incertae sedis</taxon>
        <taxon>Mucoromycota</taxon>
        <taxon>Mucoromycotina</taxon>
        <taxon>Mucoromycetes</taxon>
        <taxon>Mucorales</taxon>
        <taxon>Mucorineae</taxon>
        <taxon>Mucoraceae</taxon>
        <taxon>Mucor</taxon>
    </lineage>
</organism>
<evidence type="ECO:0000256" key="4">
    <source>
        <dbReference type="ARBA" id="ARBA00022728"/>
    </source>
</evidence>
<dbReference type="PRINTS" id="PR00315">
    <property type="entry name" value="ELONGATNFCT"/>
</dbReference>
<dbReference type="GO" id="GO:0005829">
    <property type="term" value="C:cytosol"/>
    <property type="evidence" value="ECO:0007669"/>
    <property type="project" value="TreeGrafter"/>
</dbReference>
<name>A0A8H7R7X2_9FUNG</name>
<evidence type="ECO:0000256" key="6">
    <source>
        <dbReference type="ARBA" id="ARBA00023134"/>
    </source>
</evidence>
<evidence type="ECO:0000256" key="3">
    <source>
        <dbReference type="ARBA" id="ARBA00022664"/>
    </source>
</evidence>
<accession>A0A8H7R7X2</accession>
<dbReference type="CDD" id="cd01683">
    <property type="entry name" value="EF2_IV_snRNP"/>
    <property type="match status" value="1"/>
</dbReference>
<dbReference type="Pfam" id="PF14492">
    <property type="entry name" value="EFG_III"/>
    <property type="match status" value="1"/>
</dbReference>
<dbReference type="CDD" id="cd04098">
    <property type="entry name" value="eEF2_C_snRNP"/>
    <property type="match status" value="1"/>
</dbReference>
<comment type="function">
    <text evidence="11">Component of the U5 snRNP complex required for pre-mRNA splicing. Binds GTP.</text>
</comment>
<dbReference type="Pfam" id="PF03764">
    <property type="entry name" value="EFG_IV"/>
    <property type="match status" value="1"/>
</dbReference>
<evidence type="ECO:0000313" key="15">
    <source>
        <dbReference type="Proteomes" id="UP000650833"/>
    </source>
</evidence>
<dbReference type="Gene3D" id="3.90.1430.10">
    <property type="entry name" value="Yeast translation eEF2 (G' domain)"/>
    <property type="match status" value="1"/>
</dbReference>
<dbReference type="SUPFAM" id="SSF54980">
    <property type="entry name" value="EF-G C-terminal domain-like"/>
    <property type="match status" value="2"/>
</dbReference>
<dbReference type="GO" id="GO:0030623">
    <property type="term" value="F:U5 snRNA binding"/>
    <property type="evidence" value="ECO:0007669"/>
    <property type="project" value="TreeGrafter"/>
</dbReference>
<dbReference type="Pfam" id="PF00009">
    <property type="entry name" value="GTP_EFTU"/>
    <property type="match status" value="1"/>
</dbReference>
<protein>
    <recommendedName>
        <fullName evidence="2">116 kDa U5 small nuclear ribonucleoprotein component</fullName>
    </recommendedName>
    <alternativeName>
        <fullName evidence="9">U5 snRNP-specific protein, 116 kDa</fullName>
    </alternativeName>
</protein>
<dbReference type="PROSITE" id="PS51722">
    <property type="entry name" value="G_TR_2"/>
    <property type="match status" value="1"/>
</dbReference>
<dbReference type="InterPro" id="IPR027417">
    <property type="entry name" value="P-loop_NTPase"/>
</dbReference>
<reference evidence="14" key="1">
    <citation type="submission" date="2020-12" db="EMBL/GenBank/DDBJ databases">
        <title>Metabolic potential, ecology and presence of endohyphal bacteria is reflected in genomic diversity of Mucoromycotina.</title>
        <authorList>
            <person name="Muszewska A."/>
            <person name="Okrasinska A."/>
            <person name="Steczkiewicz K."/>
            <person name="Drgas O."/>
            <person name="Orlowska M."/>
            <person name="Perlinska-Lenart U."/>
            <person name="Aleksandrzak-Piekarczyk T."/>
            <person name="Szatraj K."/>
            <person name="Zielenkiewicz U."/>
            <person name="Pilsyk S."/>
            <person name="Malc E."/>
            <person name="Mieczkowski P."/>
            <person name="Kruszewska J.S."/>
            <person name="Biernat P."/>
            <person name="Pawlowska J."/>
        </authorList>
    </citation>
    <scope>NUCLEOTIDE SEQUENCE</scope>
    <source>
        <strain evidence="14">CBS 226.32</strain>
    </source>
</reference>
<evidence type="ECO:0000256" key="1">
    <source>
        <dbReference type="ARBA" id="ARBA00004123"/>
    </source>
</evidence>
<dbReference type="GO" id="GO:0000974">
    <property type="term" value="C:Prp19 complex"/>
    <property type="evidence" value="ECO:0007669"/>
    <property type="project" value="UniProtKB-ARBA"/>
</dbReference>
<dbReference type="AlphaFoldDB" id="A0A8H7R7X2"/>
<dbReference type="Gene3D" id="3.30.70.870">
    <property type="entry name" value="Elongation Factor G (Translational Gtpase), domain 3"/>
    <property type="match status" value="1"/>
</dbReference>
<evidence type="ECO:0000256" key="5">
    <source>
        <dbReference type="ARBA" id="ARBA00022741"/>
    </source>
</evidence>
<feature type="domain" description="Tr-type G" evidence="13">
    <location>
        <begin position="140"/>
        <end position="351"/>
    </location>
</feature>
<comment type="caution">
    <text evidence="14">The sequence shown here is derived from an EMBL/GenBank/DDBJ whole genome shotgun (WGS) entry which is preliminary data.</text>
</comment>
<dbReference type="NCBIfam" id="TIGR00231">
    <property type="entry name" value="small_GTP"/>
    <property type="match status" value="1"/>
</dbReference>
<evidence type="ECO:0000256" key="2">
    <source>
        <dbReference type="ARBA" id="ARBA00018774"/>
    </source>
</evidence>
<dbReference type="InterPro" id="IPR041095">
    <property type="entry name" value="EFG_II"/>
</dbReference>
<dbReference type="Gene3D" id="3.30.70.240">
    <property type="match status" value="1"/>
</dbReference>
<dbReference type="GO" id="GO:0000398">
    <property type="term" value="P:mRNA splicing, via spliceosome"/>
    <property type="evidence" value="ECO:0007669"/>
    <property type="project" value="TreeGrafter"/>
</dbReference>
<dbReference type="Gene3D" id="3.40.50.300">
    <property type="entry name" value="P-loop containing nucleotide triphosphate hydrolases"/>
    <property type="match status" value="1"/>
</dbReference>
<evidence type="ECO:0000256" key="10">
    <source>
        <dbReference type="ARBA" id="ARBA00045974"/>
    </source>
</evidence>
<dbReference type="FunFam" id="3.30.70.870:FF:000002">
    <property type="entry name" value="Translation elongation factor 2"/>
    <property type="match status" value="1"/>
</dbReference>
<dbReference type="SUPFAM" id="SSF52540">
    <property type="entry name" value="P-loop containing nucleoside triphosphate hydrolases"/>
    <property type="match status" value="1"/>
</dbReference>
<evidence type="ECO:0000313" key="14">
    <source>
        <dbReference type="EMBL" id="KAG2206171.1"/>
    </source>
</evidence>
<evidence type="ECO:0000256" key="12">
    <source>
        <dbReference type="SAM" id="MobiDB-lite"/>
    </source>
</evidence>
<dbReference type="InterPro" id="IPR009000">
    <property type="entry name" value="Transl_B-barrel_sf"/>
</dbReference>
<dbReference type="InterPro" id="IPR014721">
    <property type="entry name" value="Ribsml_uS5_D2-typ_fold_subgr"/>
</dbReference>
<dbReference type="SUPFAM" id="SSF50447">
    <property type="entry name" value="Translation proteins"/>
    <property type="match status" value="1"/>
</dbReference>
<dbReference type="InterPro" id="IPR005517">
    <property type="entry name" value="Transl_elong_EFG/EF2_IV"/>
</dbReference>
<dbReference type="SMART" id="SM00889">
    <property type="entry name" value="EFG_IV"/>
    <property type="match status" value="1"/>
</dbReference>
<keyword evidence="15" id="KW-1185">Reference proteome</keyword>
<dbReference type="FunFam" id="2.40.30.10:FF:000029">
    <property type="entry name" value="116 kDa U5 small nuclear ribonucleoprotein component"/>
    <property type="match status" value="1"/>
</dbReference>
<dbReference type="CDD" id="cd16264">
    <property type="entry name" value="snRNP_III"/>
    <property type="match status" value="1"/>
</dbReference>
<dbReference type="Gene3D" id="2.40.30.10">
    <property type="entry name" value="Translation factors"/>
    <property type="match status" value="1"/>
</dbReference>
<keyword evidence="3" id="KW-0507">mRNA processing</keyword>
<dbReference type="InterPro" id="IPR000795">
    <property type="entry name" value="T_Tr_GTP-bd_dom"/>
</dbReference>
<evidence type="ECO:0000259" key="13">
    <source>
        <dbReference type="PROSITE" id="PS51722"/>
    </source>
</evidence>
<proteinExistence type="predicted"/>
<keyword evidence="7" id="KW-0508">mRNA splicing</keyword>
<dbReference type="CDD" id="cd04090">
    <property type="entry name" value="EF2_II_snRNP"/>
    <property type="match status" value="1"/>
</dbReference>
<keyword evidence="4" id="KW-0747">Spliceosome</keyword>
<comment type="function">
    <text evidence="10">Required for pre-mRNA splicing as component of the spliceosome, including pre-catalytic, catalytic and post-catalytic spliceosomal complexes. Component of the U5 snRNP and the U4/U6-U5 tri-snRNP complex, a building block of the spliceosome. As a component of the minor spliceosome, involved in the splicing of U12-type introns in pre-mRNAs.</text>
</comment>
<evidence type="ECO:0000256" key="9">
    <source>
        <dbReference type="ARBA" id="ARBA00031432"/>
    </source>
</evidence>
<dbReference type="InterPro" id="IPR035655">
    <property type="entry name" value="U5-116kDa_C"/>
</dbReference>
<dbReference type="InterPro" id="IPR035647">
    <property type="entry name" value="EFG_III/V"/>
</dbReference>
<dbReference type="InterPro" id="IPR004161">
    <property type="entry name" value="EFTu-like_2"/>
</dbReference>
<dbReference type="InterPro" id="IPR031950">
    <property type="entry name" value="EFTUD2_N"/>
</dbReference>
<dbReference type="FunFam" id="3.30.70.240:FF:000004">
    <property type="entry name" value="116 kDa U5 small nuclear ribonucleoprotein"/>
    <property type="match status" value="1"/>
</dbReference>
<dbReference type="GO" id="GO:0005525">
    <property type="term" value="F:GTP binding"/>
    <property type="evidence" value="ECO:0007669"/>
    <property type="project" value="UniProtKB-KW"/>
</dbReference>
<dbReference type="EMBL" id="JAEPRC010000158">
    <property type="protein sequence ID" value="KAG2206171.1"/>
    <property type="molecule type" value="Genomic_DNA"/>
</dbReference>
<evidence type="ECO:0000256" key="7">
    <source>
        <dbReference type="ARBA" id="ARBA00023187"/>
    </source>
</evidence>
<dbReference type="InterPro" id="IPR044121">
    <property type="entry name" value="Snu114_GTP-bd"/>
</dbReference>
<gene>
    <name evidence="14" type="ORF">INT46_007166</name>
</gene>
<dbReference type="Pfam" id="PF16004">
    <property type="entry name" value="EFTUD2"/>
    <property type="match status" value="1"/>
</dbReference>
<dbReference type="Pfam" id="PF00679">
    <property type="entry name" value="EFG_C"/>
    <property type="match status" value="1"/>
</dbReference>
<dbReference type="SUPFAM" id="SSF54211">
    <property type="entry name" value="Ribosomal protein S5 domain 2-like"/>
    <property type="match status" value="1"/>
</dbReference>
<dbReference type="InterPro" id="IPR000640">
    <property type="entry name" value="EFG_V-like"/>
</dbReference>